<feature type="transmembrane region" description="Helical" evidence="7">
    <location>
        <begin position="54"/>
        <end position="77"/>
    </location>
</feature>
<comment type="subcellular location">
    <subcellularLocation>
        <location evidence="1">Cell membrane</location>
        <topology evidence="1">Multi-pass membrane protein</topology>
    </subcellularLocation>
</comment>
<keyword evidence="9" id="KW-1185">Reference proteome</keyword>
<protein>
    <submittedName>
        <fullName evidence="8">GlsB/YeaQ/YmgE family stress response membrane protein</fullName>
    </submittedName>
</protein>
<evidence type="ECO:0000256" key="4">
    <source>
        <dbReference type="ARBA" id="ARBA00022692"/>
    </source>
</evidence>
<feature type="transmembrane region" description="Helical" evidence="7">
    <location>
        <begin position="6"/>
        <end position="23"/>
    </location>
</feature>
<organism evidence="8 9">
    <name type="scientific">Paracoccus aestuarii</name>
    <dbReference type="NCBI Taxonomy" id="453842"/>
    <lineage>
        <taxon>Bacteria</taxon>
        <taxon>Pseudomonadati</taxon>
        <taxon>Pseudomonadota</taxon>
        <taxon>Alphaproteobacteria</taxon>
        <taxon>Rhodobacterales</taxon>
        <taxon>Paracoccaceae</taxon>
        <taxon>Paracoccus</taxon>
    </lineage>
</organism>
<feature type="transmembrane region" description="Helical" evidence="7">
    <location>
        <begin position="30"/>
        <end position="48"/>
    </location>
</feature>
<evidence type="ECO:0000256" key="6">
    <source>
        <dbReference type="ARBA" id="ARBA00023136"/>
    </source>
</evidence>
<evidence type="ECO:0000313" key="8">
    <source>
        <dbReference type="EMBL" id="RJL00970.1"/>
    </source>
</evidence>
<keyword evidence="5 7" id="KW-1133">Transmembrane helix</keyword>
<keyword evidence="3" id="KW-1003">Cell membrane</keyword>
<reference evidence="8 9" key="1">
    <citation type="submission" date="2018-09" db="EMBL/GenBank/DDBJ databases">
        <title>Paracoccus onubensis nov. sp. a moderate halophilic bacterium isolated from Gruta de las Maravillas (Aracena, Spain).</title>
        <authorList>
            <person name="Jurado V."/>
            <person name="Gutierrez-Patricio S."/>
            <person name="Gonzalez-Pimentel J.L."/>
            <person name="Laiz L."/>
            <person name="Saiz-Jimenez C."/>
        </authorList>
    </citation>
    <scope>NUCLEOTIDE SEQUENCE [LARGE SCALE GENOMIC DNA]</scope>
    <source>
        <strain evidence="8 9">DSM 19484</strain>
    </source>
</reference>
<evidence type="ECO:0000256" key="2">
    <source>
        <dbReference type="ARBA" id="ARBA00011006"/>
    </source>
</evidence>
<evidence type="ECO:0000313" key="9">
    <source>
        <dbReference type="Proteomes" id="UP000285530"/>
    </source>
</evidence>
<evidence type="ECO:0000256" key="1">
    <source>
        <dbReference type="ARBA" id="ARBA00004651"/>
    </source>
</evidence>
<dbReference type="InterPro" id="IPR007341">
    <property type="entry name" value="Transgly_assoc"/>
</dbReference>
<dbReference type="GO" id="GO:0005886">
    <property type="term" value="C:plasma membrane"/>
    <property type="evidence" value="ECO:0007669"/>
    <property type="project" value="UniProtKB-SubCell"/>
</dbReference>
<dbReference type="OrthoDB" id="9815411at2"/>
<evidence type="ECO:0000256" key="3">
    <source>
        <dbReference type="ARBA" id="ARBA00022475"/>
    </source>
</evidence>
<dbReference type="PANTHER" id="PTHR33884">
    <property type="entry name" value="UPF0410 PROTEIN YMGE"/>
    <property type="match status" value="1"/>
</dbReference>
<dbReference type="Pfam" id="PF04226">
    <property type="entry name" value="Transgly_assoc"/>
    <property type="match status" value="1"/>
</dbReference>
<gene>
    <name evidence="8" type="ORF">D3P06_12870</name>
</gene>
<proteinExistence type="inferred from homology"/>
<evidence type="ECO:0000256" key="5">
    <source>
        <dbReference type="ARBA" id="ARBA00022989"/>
    </source>
</evidence>
<dbReference type="AlphaFoldDB" id="A0A418ZT64"/>
<comment type="similarity">
    <text evidence="2">Belongs to the UPF0410 family.</text>
</comment>
<dbReference type="RefSeq" id="WP_119886932.1">
    <property type="nucleotide sequence ID" value="NZ_CP067169.1"/>
</dbReference>
<comment type="caution">
    <text evidence="8">The sequence shown here is derived from an EMBL/GenBank/DDBJ whole genome shotgun (WGS) entry which is preliminary data.</text>
</comment>
<dbReference type="PANTHER" id="PTHR33884:SF3">
    <property type="entry name" value="UPF0410 PROTEIN YMGE"/>
    <property type="match status" value="1"/>
</dbReference>
<sequence>MEGYGIILSIILGAIAGWIAEQIMKSNHGLLTNIILGILGAVVGNALFRMVLGATAGGLIGQLIVATIGACILIFLFRAITGRRNRM</sequence>
<keyword evidence="6 7" id="KW-0472">Membrane</keyword>
<evidence type="ECO:0000256" key="7">
    <source>
        <dbReference type="SAM" id="Phobius"/>
    </source>
</evidence>
<dbReference type="EMBL" id="QZEV01000072">
    <property type="protein sequence ID" value="RJL00970.1"/>
    <property type="molecule type" value="Genomic_DNA"/>
</dbReference>
<keyword evidence="4 7" id="KW-0812">Transmembrane</keyword>
<dbReference type="Proteomes" id="UP000285530">
    <property type="component" value="Unassembled WGS sequence"/>
</dbReference>
<accession>A0A418ZT64</accession>
<name>A0A418ZT64_9RHOB</name>